<dbReference type="InterPro" id="IPR049945">
    <property type="entry name" value="AAA_22"/>
</dbReference>
<evidence type="ECO:0000259" key="2">
    <source>
        <dbReference type="SMART" id="SM00382"/>
    </source>
</evidence>
<accession>A0ABX1FCF6</accession>
<proteinExistence type="predicted"/>
<feature type="repeat" description="TPR" evidence="1">
    <location>
        <begin position="529"/>
        <end position="562"/>
    </location>
</feature>
<dbReference type="Pfam" id="PF13401">
    <property type="entry name" value="AAA_22"/>
    <property type="match status" value="1"/>
</dbReference>
<dbReference type="InterPro" id="IPR016032">
    <property type="entry name" value="Sig_transdc_resp-reg_C-effctor"/>
</dbReference>
<name>A0ABX1FCF6_9PSEU</name>
<keyword evidence="4" id="KW-1185">Reference proteome</keyword>
<dbReference type="Proteomes" id="UP001515943">
    <property type="component" value="Unassembled WGS sequence"/>
</dbReference>
<dbReference type="EMBL" id="VSRL01000014">
    <property type="protein sequence ID" value="NKE56480.1"/>
    <property type="molecule type" value="Genomic_DNA"/>
</dbReference>
<keyword evidence="1" id="KW-0802">TPR repeat</keyword>
<dbReference type="Gene3D" id="1.10.10.10">
    <property type="entry name" value="Winged helix-like DNA-binding domain superfamily/Winged helix DNA-binding domain"/>
    <property type="match status" value="1"/>
</dbReference>
<dbReference type="Gene3D" id="1.25.40.10">
    <property type="entry name" value="Tetratricopeptide repeat domain"/>
    <property type="match status" value="2"/>
</dbReference>
<dbReference type="SMART" id="SM00028">
    <property type="entry name" value="TPR"/>
    <property type="match status" value="5"/>
</dbReference>
<evidence type="ECO:0000313" key="3">
    <source>
        <dbReference type="EMBL" id="NKE56480.1"/>
    </source>
</evidence>
<protein>
    <submittedName>
        <fullName evidence="3">Tetratricopeptide repeat protein</fullName>
    </submittedName>
</protein>
<dbReference type="PRINTS" id="PR00364">
    <property type="entry name" value="DISEASERSIST"/>
</dbReference>
<feature type="domain" description="AAA+ ATPase" evidence="2">
    <location>
        <begin position="97"/>
        <end position="235"/>
    </location>
</feature>
<reference evidence="3 4" key="1">
    <citation type="submission" date="2019-08" db="EMBL/GenBank/DDBJ databases">
        <title>Lentzea from Indian Himalayas.</title>
        <authorList>
            <person name="Mandal S."/>
            <person name="Mallick Gupta A."/>
            <person name="Maiti P.K."/>
            <person name="Sarkar J."/>
            <person name="Mandal S."/>
        </authorList>
    </citation>
    <scope>NUCLEOTIDE SEQUENCE [LARGE SCALE GENOMIC DNA]</scope>
    <source>
        <strain evidence="3 4">PSKA42</strain>
    </source>
</reference>
<comment type="caution">
    <text evidence="3">The sequence shown here is derived from an EMBL/GenBank/DDBJ whole genome shotgun (WGS) entry which is preliminary data.</text>
</comment>
<dbReference type="InterPro" id="IPR027417">
    <property type="entry name" value="P-loop_NTPase"/>
</dbReference>
<dbReference type="SMART" id="SM00382">
    <property type="entry name" value="AAA"/>
    <property type="match status" value="1"/>
</dbReference>
<evidence type="ECO:0000256" key="1">
    <source>
        <dbReference type="PROSITE-ProRule" id="PRU00339"/>
    </source>
</evidence>
<dbReference type="RefSeq" id="WP_167971184.1">
    <property type="nucleotide sequence ID" value="NZ_VSRL01000014.1"/>
</dbReference>
<dbReference type="InterPro" id="IPR011990">
    <property type="entry name" value="TPR-like_helical_dom_sf"/>
</dbReference>
<gene>
    <name evidence="3" type="ORF">FXN61_06395</name>
</gene>
<dbReference type="InterPro" id="IPR036388">
    <property type="entry name" value="WH-like_DNA-bd_sf"/>
</dbReference>
<dbReference type="SUPFAM" id="SSF52540">
    <property type="entry name" value="P-loop containing nucleoside triphosphate hydrolases"/>
    <property type="match status" value="1"/>
</dbReference>
<dbReference type="SUPFAM" id="SSF46894">
    <property type="entry name" value="C-terminal effector domain of the bipartite response regulators"/>
    <property type="match status" value="1"/>
</dbReference>
<sequence>MAEASRLRALHNALAVRSGEPVPFDDLVRAVWPDAPPANPRAALRNLVSRLRRTDEVVTEPLGYRLVVRPPGPSQLPADLPDFVGRGEELRRALDSDAGVLAVTGPPGVGKTSFAVHLAHLLRAEFPDGQLHVNLRAFSPGDQVPPEQALARFLRALGAEHVPVDLDAQQVRFRELTENRRVLFVIDNATRGQLRPLLPGSPTCRVIVTSRTDLPEHEQIKLGVFDEREAHALLDNMRITGGGRDRAELIRLCANLPLALRIAGANLADRYLPDYVSELRGDDRLDALQIEGDAAVNATFDLSYRAQPVVAQRLFRLLALVPGHDFSVEGATALLGEDATEPLGQLVEANLVQRSHDRHSLHDLLRLYAEHLDAEATARTRLFSYYLINAEAAARRLNREFFRLELPELPQDLPRHDLESEAAAVAWLDAERANIVAAVQQAGPDPVAWLLTDMLRGHFHFQAHHVDWFAAARAGLKAAQQAGQPIPQAVMHGSLGLAHWSTGNLADAVERYGKALDILRVHRDERVMTSLLINSGIVNWELGRLRAAARMLGEALEMSPDNPAILFNLGGVHLDLGPLSTSITHAMRALEIAEEQDLLVGRILALNAMVEVHQLRGDHDLAAEYLARADELRAGAPPGLVRRIPGLDSHALLAFVHGRTEEALDIGLQALAHAHEAHSAKDECDGYDTLGEIHRALGDIGQAMSAHNEALAISLKNGYLRGEVNALAGLAADHHAAGELGEALKVALHARDRAREGEMRVRGVRTLAVLARVQRSVGDHAAADETARAGLELAAETECHLWDRELREVAAG</sequence>
<dbReference type="InterPro" id="IPR003593">
    <property type="entry name" value="AAA+_ATPase"/>
</dbReference>
<organism evidence="3 4">
    <name type="scientific">Lentzea indica</name>
    <dbReference type="NCBI Taxonomy" id="2604800"/>
    <lineage>
        <taxon>Bacteria</taxon>
        <taxon>Bacillati</taxon>
        <taxon>Actinomycetota</taxon>
        <taxon>Actinomycetes</taxon>
        <taxon>Pseudonocardiales</taxon>
        <taxon>Pseudonocardiaceae</taxon>
        <taxon>Lentzea</taxon>
    </lineage>
</organism>
<dbReference type="InterPro" id="IPR019734">
    <property type="entry name" value="TPR_rpt"/>
</dbReference>
<dbReference type="SUPFAM" id="SSF48452">
    <property type="entry name" value="TPR-like"/>
    <property type="match status" value="2"/>
</dbReference>
<dbReference type="PANTHER" id="PTHR47691:SF3">
    <property type="entry name" value="HTH-TYPE TRANSCRIPTIONAL REGULATOR RV0890C-RELATED"/>
    <property type="match status" value="1"/>
</dbReference>
<evidence type="ECO:0000313" key="4">
    <source>
        <dbReference type="Proteomes" id="UP001515943"/>
    </source>
</evidence>
<dbReference type="Pfam" id="PF13424">
    <property type="entry name" value="TPR_12"/>
    <property type="match status" value="1"/>
</dbReference>
<dbReference type="PROSITE" id="PS50005">
    <property type="entry name" value="TPR"/>
    <property type="match status" value="1"/>
</dbReference>
<dbReference type="Gene3D" id="3.40.50.300">
    <property type="entry name" value="P-loop containing nucleotide triphosphate hydrolases"/>
    <property type="match status" value="1"/>
</dbReference>
<dbReference type="PANTHER" id="PTHR47691">
    <property type="entry name" value="REGULATOR-RELATED"/>
    <property type="match status" value="1"/>
</dbReference>